<keyword evidence="4" id="KW-1185">Reference proteome</keyword>
<dbReference type="SMART" id="SM00530">
    <property type="entry name" value="HTH_XRE"/>
    <property type="match status" value="1"/>
</dbReference>
<evidence type="ECO:0000313" key="3">
    <source>
        <dbReference type="EMBL" id="MEU0706234.1"/>
    </source>
</evidence>
<dbReference type="EMBL" id="JBEXZR010000002">
    <property type="protein sequence ID" value="MEU0706234.1"/>
    <property type="molecule type" value="Genomic_DNA"/>
</dbReference>
<dbReference type="PANTHER" id="PTHR46797:SF1">
    <property type="entry name" value="METHYLPHOSPHONATE SYNTHASE"/>
    <property type="match status" value="1"/>
</dbReference>
<gene>
    <name evidence="3" type="ORF">ABZ508_02495</name>
</gene>
<sequence>MPTRRTTPPDWVITRRRELGERIADCRRAAGLSQDQLADHVGVERRSIQRYERGERDVGFAVLLLIAERTGCEVADLVRGIKAGPGGG</sequence>
<evidence type="ECO:0000256" key="1">
    <source>
        <dbReference type="ARBA" id="ARBA00023125"/>
    </source>
</evidence>
<evidence type="ECO:0000259" key="2">
    <source>
        <dbReference type="PROSITE" id="PS50943"/>
    </source>
</evidence>
<dbReference type="Gene3D" id="1.10.260.40">
    <property type="entry name" value="lambda repressor-like DNA-binding domains"/>
    <property type="match status" value="1"/>
</dbReference>
<dbReference type="Pfam" id="PF01381">
    <property type="entry name" value="HTH_3"/>
    <property type="match status" value="1"/>
</dbReference>
<accession>A0ABV2VY70</accession>
<dbReference type="PANTHER" id="PTHR46797">
    <property type="entry name" value="HTH-TYPE TRANSCRIPTIONAL REGULATOR"/>
    <property type="match status" value="1"/>
</dbReference>
<dbReference type="CDD" id="cd00093">
    <property type="entry name" value="HTH_XRE"/>
    <property type="match status" value="1"/>
</dbReference>
<evidence type="ECO:0000313" key="4">
    <source>
        <dbReference type="Proteomes" id="UP001550378"/>
    </source>
</evidence>
<comment type="caution">
    <text evidence="3">The sequence shown here is derived from an EMBL/GenBank/DDBJ whole genome shotgun (WGS) entry which is preliminary data.</text>
</comment>
<dbReference type="InterPro" id="IPR050807">
    <property type="entry name" value="TransReg_Diox_bact_type"/>
</dbReference>
<organism evidence="3 4">
    <name type="scientific">Streptomyces lavendulocolor</name>
    <dbReference type="NCBI Taxonomy" id="67316"/>
    <lineage>
        <taxon>Bacteria</taxon>
        <taxon>Bacillati</taxon>
        <taxon>Actinomycetota</taxon>
        <taxon>Actinomycetes</taxon>
        <taxon>Kitasatosporales</taxon>
        <taxon>Streptomycetaceae</taxon>
        <taxon>Streptomyces</taxon>
    </lineage>
</organism>
<dbReference type="InterPro" id="IPR010982">
    <property type="entry name" value="Lambda_DNA-bd_dom_sf"/>
</dbReference>
<protein>
    <submittedName>
        <fullName evidence="3">Helix-turn-helix transcriptional regulator</fullName>
    </submittedName>
</protein>
<feature type="domain" description="HTH cro/C1-type" evidence="2">
    <location>
        <begin position="23"/>
        <end position="77"/>
    </location>
</feature>
<dbReference type="InterPro" id="IPR001387">
    <property type="entry name" value="Cro/C1-type_HTH"/>
</dbReference>
<proteinExistence type="predicted"/>
<keyword evidence="1" id="KW-0238">DNA-binding</keyword>
<reference evidence="3 4" key="1">
    <citation type="submission" date="2024-06" db="EMBL/GenBank/DDBJ databases">
        <title>The Natural Products Discovery Center: Release of the First 8490 Sequenced Strains for Exploring Actinobacteria Biosynthetic Diversity.</title>
        <authorList>
            <person name="Kalkreuter E."/>
            <person name="Kautsar S.A."/>
            <person name="Yang D."/>
            <person name="Bader C.D."/>
            <person name="Teijaro C.N."/>
            <person name="Fluegel L."/>
            <person name="Davis C.M."/>
            <person name="Simpson J.R."/>
            <person name="Lauterbach L."/>
            <person name="Steele A.D."/>
            <person name="Gui C."/>
            <person name="Meng S."/>
            <person name="Li G."/>
            <person name="Viehrig K."/>
            <person name="Ye F."/>
            <person name="Su P."/>
            <person name="Kiefer A.F."/>
            <person name="Nichols A."/>
            <person name="Cepeda A.J."/>
            <person name="Yan W."/>
            <person name="Fan B."/>
            <person name="Jiang Y."/>
            <person name="Adhikari A."/>
            <person name="Zheng C.-J."/>
            <person name="Schuster L."/>
            <person name="Cowan T.M."/>
            <person name="Smanski M.J."/>
            <person name="Chevrette M.G."/>
            <person name="De Carvalho L.P.S."/>
            <person name="Shen B."/>
        </authorList>
    </citation>
    <scope>NUCLEOTIDE SEQUENCE [LARGE SCALE GENOMIC DNA]</scope>
    <source>
        <strain evidence="3 4">NPDC006337</strain>
    </source>
</reference>
<dbReference type="Proteomes" id="UP001550378">
    <property type="component" value="Unassembled WGS sequence"/>
</dbReference>
<name>A0ABV2VY70_9ACTN</name>
<dbReference type="PROSITE" id="PS50943">
    <property type="entry name" value="HTH_CROC1"/>
    <property type="match status" value="1"/>
</dbReference>
<dbReference type="RefSeq" id="WP_359656482.1">
    <property type="nucleotide sequence ID" value="NZ_JBEXZP010000135.1"/>
</dbReference>
<dbReference type="SUPFAM" id="SSF47413">
    <property type="entry name" value="lambda repressor-like DNA-binding domains"/>
    <property type="match status" value="1"/>
</dbReference>